<accession>A0AAD5M600</accession>
<sequence>MPRFIKILSNLLDVFSGLKTLLIFGSLLSTAAGCSQSGLGWLLDIKETCPKRCGEQWNKITLDSIVSHITSSRWILITL</sequence>
<dbReference type="PROSITE" id="PS51257">
    <property type="entry name" value="PROKAR_LIPOPROTEIN"/>
    <property type="match status" value="1"/>
</dbReference>
<dbReference type="AlphaFoldDB" id="A0AAD5M600"/>
<protein>
    <submittedName>
        <fullName evidence="2">Uncharacterized protein</fullName>
    </submittedName>
</protein>
<gene>
    <name evidence="2" type="ORF">KIN20_009214</name>
</gene>
<evidence type="ECO:0000313" key="3">
    <source>
        <dbReference type="Proteomes" id="UP001196413"/>
    </source>
</evidence>
<comment type="caution">
    <text evidence="2">The sequence shown here is derived from an EMBL/GenBank/DDBJ whole genome shotgun (WGS) entry which is preliminary data.</text>
</comment>
<dbReference type="Proteomes" id="UP001196413">
    <property type="component" value="Unassembled WGS sequence"/>
</dbReference>
<keyword evidence="3" id="KW-1185">Reference proteome</keyword>
<dbReference type="EMBL" id="JAHQIW010001546">
    <property type="protein sequence ID" value="KAJ1352787.1"/>
    <property type="molecule type" value="Genomic_DNA"/>
</dbReference>
<feature type="transmembrane region" description="Helical" evidence="1">
    <location>
        <begin position="21"/>
        <end position="43"/>
    </location>
</feature>
<keyword evidence="1" id="KW-0472">Membrane</keyword>
<evidence type="ECO:0000313" key="2">
    <source>
        <dbReference type="EMBL" id="KAJ1352787.1"/>
    </source>
</evidence>
<reference evidence="2" key="1">
    <citation type="submission" date="2021-06" db="EMBL/GenBank/DDBJ databases">
        <title>Parelaphostrongylus tenuis whole genome reference sequence.</title>
        <authorList>
            <person name="Garwood T.J."/>
            <person name="Larsen P.A."/>
            <person name="Fountain-Jones N.M."/>
            <person name="Garbe J.R."/>
            <person name="Macchietto M.G."/>
            <person name="Kania S.A."/>
            <person name="Gerhold R.W."/>
            <person name="Richards J.E."/>
            <person name="Wolf T.M."/>
        </authorList>
    </citation>
    <scope>NUCLEOTIDE SEQUENCE</scope>
    <source>
        <strain evidence="2">MNPRO001-30</strain>
        <tissue evidence="2">Meninges</tissue>
    </source>
</reference>
<keyword evidence="1" id="KW-1133">Transmembrane helix</keyword>
<keyword evidence="1" id="KW-0812">Transmembrane</keyword>
<proteinExistence type="predicted"/>
<organism evidence="2 3">
    <name type="scientific">Parelaphostrongylus tenuis</name>
    <name type="common">Meningeal worm</name>
    <dbReference type="NCBI Taxonomy" id="148309"/>
    <lineage>
        <taxon>Eukaryota</taxon>
        <taxon>Metazoa</taxon>
        <taxon>Ecdysozoa</taxon>
        <taxon>Nematoda</taxon>
        <taxon>Chromadorea</taxon>
        <taxon>Rhabditida</taxon>
        <taxon>Rhabditina</taxon>
        <taxon>Rhabditomorpha</taxon>
        <taxon>Strongyloidea</taxon>
        <taxon>Metastrongylidae</taxon>
        <taxon>Parelaphostrongylus</taxon>
    </lineage>
</organism>
<name>A0AAD5M600_PARTN</name>
<evidence type="ECO:0000256" key="1">
    <source>
        <dbReference type="SAM" id="Phobius"/>
    </source>
</evidence>